<dbReference type="EC" id="5.6.2.4" evidence="10"/>
<dbReference type="CDD" id="cd18794">
    <property type="entry name" value="SF2_C_RecQ"/>
    <property type="match status" value="1"/>
</dbReference>
<keyword evidence="16" id="KW-1185">Reference proteome</keyword>
<dbReference type="GO" id="GO:0000723">
    <property type="term" value="P:telomere maintenance"/>
    <property type="evidence" value="ECO:0007669"/>
    <property type="project" value="TreeGrafter"/>
</dbReference>
<evidence type="ECO:0000256" key="4">
    <source>
        <dbReference type="ARBA" id="ARBA00022801"/>
    </source>
</evidence>
<feature type="compositionally biased region" description="Low complexity" evidence="11">
    <location>
        <begin position="58"/>
        <end position="68"/>
    </location>
</feature>
<feature type="compositionally biased region" description="Low complexity" evidence="11">
    <location>
        <begin position="1096"/>
        <end position="1106"/>
    </location>
</feature>
<comment type="caution">
    <text evidence="15">The sequence shown here is derived from an EMBL/GenBank/DDBJ whole genome shotgun (WGS) entry which is preliminary data.</text>
</comment>
<keyword evidence="6" id="KW-0067">ATP-binding</keyword>
<dbReference type="SUPFAM" id="SSF52540">
    <property type="entry name" value="P-loop containing nucleoside triphosphate hydrolases"/>
    <property type="match status" value="1"/>
</dbReference>
<dbReference type="Pfam" id="PF14493">
    <property type="entry name" value="HTH_40"/>
    <property type="match status" value="1"/>
</dbReference>
<dbReference type="SUPFAM" id="SSF88659">
    <property type="entry name" value="Sigma3 and sigma4 domains of RNA polymerase sigma factors"/>
    <property type="match status" value="1"/>
</dbReference>
<dbReference type="AlphaFoldDB" id="A0AAV3YYI9"/>
<dbReference type="Gene3D" id="3.40.50.300">
    <property type="entry name" value="P-loop containing nucleotide triphosphate hydrolases"/>
    <property type="match status" value="2"/>
</dbReference>
<dbReference type="GO" id="GO:0005654">
    <property type="term" value="C:nucleoplasm"/>
    <property type="evidence" value="ECO:0007669"/>
    <property type="project" value="TreeGrafter"/>
</dbReference>
<evidence type="ECO:0000256" key="10">
    <source>
        <dbReference type="ARBA" id="ARBA00034808"/>
    </source>
</evidence>
<dbReference type="PROSITE" id="PS51194">
    <property type="entry name" value="HELICASE_CTER"/>
    <property type="match status" value="1"/>
</dbReference>
<dbReference type="GO" id="GO:0043138">
    <property type="term" value="F:3'-5' DNA helicase activity"/>
    <property type="evidence" value="ECO:0007669"/>
    <property type="project" value="UniProtKB-EC"/>
</dbReference>
<dbReference type="GO" id="GO:0005737">
    <property type="term" value="C:cytoplasm"/>
    <property type="evidence" value="ECO:0007669"/>
    <property type="project" value="TreeGrafter"/>
</dbReference>
<dbReference type="SMART" id="SM00956">
    <property type="entry name" value="RQC"/>
    <property type="match status" value="1"/>
</dbReference>
<evidence type="ECO:0000256" key="5">
    <source>
        <dbReference type="ARBA" id="ARBA00022806"/>
    </source>
</evidence>
<dbReference type="GO" id="GO:0000724">
    <property type="term" value="P:double-strand break repair via homologous recombination"/>
    <property type="evidence" value="ECO:0007669"/>
    <property type="project" value="TreeGrafter"/>
</dbReference>
<dbReference type="InterPro" id="IPR014001">
    <property type="entry name" value="Helicase_ATP-bd"/>
</dbReference>
<feature type="domain" description="Helicase C-terminal" evidence="14">
    <location>
        <begin position="416"/>
        <end position="571"/>
    </location>
</feature>
<proteinExistence type="inferred from homology"/>
<dbReference type="PROSITE" id="PS50967">
    <property type="entry name" value="HRDC"/>
    <property type="match status" value="1"/>
</dbReference>
<dbReference type="PANTHER" id="PTHR13710">
    <property type="entry name" value="DNA HELICASE RECQ FAMILY MEMBER"/>
    <property type="match status" value="1"/>
</dbReference>
<evidence type="ECO:0000259" key="14">
    <source>
        <dbReference type="PROSITE" id="PS51194"/>
    </source>
</evidence>
<dbReference type="InterPro" id="IPR010997">
    <property type="entry name" value="HRDC-like_sf"/>
</dbReference>
<keyword evidence="4" id="KW-0378">Hydrolase</keyword>
<feature type="compositionally biased region" description="Low complexity" evidence="11">
    <location>
        <begin position="1119"/>
        <end position="1129"/>
    </location>
</feature>
<dbReference type="InterPro" id="IPR011545">
    <property type="entry name" value="DEAD/DEAH_box_helicase_dom"/>
</dbReference>
<name>A0AAV3YYI9_9GAST</name>
<dbReference type="SUPFAM" id="SSF46785">
    <property type="entry name" value="Winged helix' DNA-binding domain"/>
    <property type="match status" value="1"/>
</dbReference>
<evidence type="ECO:0000256" key="2">
    <source>
        <dbReference type="ARBA" id="ARBA00005446"/>
    </source>
</evidence>
<dbReference type="FunFam" id="3.40.50.300:FF:000941">
    <property type="entry name" value="Werner syndrome RecQ like helicase"/>
    <property type="match status" value="1"/>
</dbReference>
<dbReference type="Pfam" id="PF00570">
    <property type="entry name" value="HRDC"/>
    <property type="match status" value="1"/>
</dbReference>
<dbReference type="GO" id="GO:0006260">
    <property type="term" value="P:DNA replication"/>
    <property type="evidence" value="ECO:0007669"/>
    <property type="project" value="InterPro"/>
</dbReference>
<dbReference type="GO" id="GO:0003677">
    <property type="term" value="F:DNA binding"/>
    <property type="evidence" value="ECO:0007669"/>
    <property type="project" value="UniProtKB-KW"/>
</dbReference>
<gene>
    <name evidence="15" type="ORF">PoB_001512600</name>
</gene>
<dbReference type="InterPro" id="IPR036390">
    <property type="entry name" value="WH_DNA-bd_sf"/>
</dbReference>
<evidence type="ECO:0000256" key="1">
    <source>
        <dbReference type="ARBA" id="ARBA00001947"/>
    </source>
</evidence>
<dbReference type="InterPro" id="IPR002121">
    <property type="entry name" value="HRDC_dom"/>
</dbReference>
<evidence type="ECO:0000313" key="16">
    <source>
        <dbReference type="Proteomes" id="UP000735302"/>
    </source>
</evidence>
<dbReference type="PROSITE" id="PS51192">
    <property type="entry name" value="HELICASE_ATP_BIND_1"/>
    <property type="match status" value="1"/>
</dbReference>
<sequence>MQISKFVKDLQSLKRHVEKAIERAECLHDDDGWIDLPLHNHVVECTKHLTAIYDSIGQSSTSTSNTQNVGSRPQEHGECLSQNDDDDDDLDALNFDEFVMDVRAPDEKGKTSLQSTNETIDRCPSDMDEDEEMRIRAEMSDELNMAKTSDEDGHHVFDDDDFDADDLGMIEEAEKSAVEDEQTLLVEDEPDDVDQPDDPKYQAVLKQYFGYSKFRPFQWKIINSVLNEKRDNCVIMATGYGKSLTFQFPSVFTKRVSIIISPLISLMQDQVHNLEASNIEACFLGSAQGSMGEVKEAMFRGQYRIVYVTPEYASTALDQFKTLDKKVGLDLIAIDEAHCVSQWGHDFRSSYRQLGILKQNFPQVPILAVTATATVEVRSDICRSLNLKNPNMTCTGFDRPNLYLSVCSKTGDIANDLKSEMKKKGNKFYFDGSTIIYCPTKKTTEDVIGALQGLRVSCLPYHASLSLSARKKAHTSFLNDQIEVVVATVAFGMGIDKPDVRKVIHYGAPKDIESYYQEIGRAGRDGSPSECTAIFSKSDFNTCRHFINEIKSEKFRMHKLKMLAKLEQYLTTASCRRRILLSYFESGNLEEIGGSENCCDCCRLNFTRLKHGLTNVSAVEDKPVDYTREAGDLFKAIQYTGSRFGLGVPCQVLMGSGVKKVQQFQSGKIFGAGKYKSLKFWNALGRCLLYEGYLREKSLQSGYGCTVEMTPKAEFWYNKFTQGKAADCPLLLTPSGDLQEEEQTRSAKPVTVRLQPAFPHTPAAVSANSQPVLPALSAAPTPPAVDERTARLQAELYKRLVKARSDEAEETGFTPHSIASNRVLLDMARFRPGDTQSLLKIEDFSQVKVNRFGDIFVKLISSFCEQNSLKTNDFPTYNTHISDDKSETFKIDLMKITETQRQSYIMFVLQGKSIEEVASQRGLKTSTVITHLSEALKEGLTVDIRKLGVTEHMEKLITDAVVKPPVKGVISSLTRIKDELPSYVEYNHIKLVVSALTARHGQEVNNNGELVLCGAQPVSASASPGKDSQVPSDAGVSSKASAAEPLKCSMKRKLASSGSDDADGDGTSPPQLQKRFTSPQSSHNAMHGSQWEVESMSDSQSFSQSQGERSDSQSENIFSQSQTQSSQSTARKLPSWMSTSSNKTVFKKKIKSNSLFK</sequence>
<evidence type="ECO:0000256" key="8">
    <source>
        <dbReference type="ARBA" id="ARBA00023235"/>
    </source>
</evidence>
<dbReference type="EMBL" id="BLXT01001860">
    <property type="protein sequence ID" value="GFN88620.1"/>
    <property type="molecule type" value="Genomic_DNA"/>
</dbReference>
<dbReference type="SMART" id="SM00490">
    <property type="entry name" value="HELICc"/>
    <property type="match status" value="1"/>
</dbReference>
<protein>
    <recommendedName>
        <fullName evidence="10">DNA 3'-5' helicase</fullName>
        <ecNumber evidence="10">5.6.2.4</ecNumber>
    </recommendedName>
</protein>
<dbReference type="Pfam" id="PF09382">
    <property type="entry name" value="RQC"/>
    <property type="match status" value="1"/>
</dbReference>
<dbReference type="Gene3D" id="1.10.10.10">
    <property type="entry name" value="Winged helix-like DNA-binding domain superfamily/Winged helix DNA-binding domain"/>
    <property type="match status" value="1"/>
</dbReference>
<keyword evidence="3" id="KW-0547">Nucleotide-binding</keyword>
<organism evidence="15 16">
    <name type="scientific">Plakobranchus ocellatus</name>
    <dbReference type="NCBI Taxonomy" id="259542"/>
    <lineage>
        <taxon>Eukaryota</taxon>
        <taxon>Metazoa</taxon>
        <taxon>Spiralia</taxon>
        <taxon>Lophotrochozoa</taxon>
        <taxon>Mollusca</taxon>
        <taxon>Gastropoda</taxon>
        <taxon>Heterobranchia</taxon>
        <taxon>Euthyneura</taxon>
        <taxon>Panpulmonata</taxon>
        <taxon>Sacoglossa</taxon>
        <taxon>Placobranchoidea</taxon>
        <taxon>Plakobranchidae</taxon>
        <taxon>Plakobranchus</taxon>
    </lineage>
</organism>
<dbReference type="InterPro" id="IPR001650">
    <property type="entry name" value="Helicase_C-like"/>
</dbReference>
<dbReference type="GO" id="GO:0016787">
    <property type="term" value="F:hydrolase activity"/>
    <property type="evidence" value="ECO:0007669"/>
    <property type="project" value="UniProtKB-KW"/>
</dbReference>
<feature type="region of interest" description="Disordered" evidence="11">
    <location>
        <begin position="58"/>
        <end position="91"/>
    </location>
</feature>
<keyword evidence="5 15" id="KW-0347">Helicase</keyword>
<feature type="region of interest" description="Disordered" evidence="11">
    <location>
        <begin position="1019"/>
        <end position="1157"/>
    </location>
</feature>
<dbReference type="Proteomes" id="UP000735302">
    <property type="component" value="Unassembled WGS sequence"/>
</dbReference>
<dbReference type="GO" id="GO:0005524">
    <property type="term" value="F:ATP binding"/>
    <property type="evidence" value="ECO:0007669"/>
    <property type="project" value="UniProtKB-KW"/>
</dbReference>
<comment type="similarity">
    <text evidence="2">Belongs to the helicase family. RecQ subfamily.</text>
</comment>
<feature type="domain" description="Helicase ATP-binding" evidence="13">
    <location>
        <begin position="223"/>
        <end position="391"/>
    </location>
</feature>
<feature type="domain" description="HRDC" evidence="12">
    <location>
        <begin position="790"/>
        <end position="870"/>
    </location>
</feature>
<keyword evidence="7" id="KW-0238">DNA-binding</keyword>
<evidence type="ECO:0000256" key="9">
    <source>
        <dbReference type="ARBA" id="ARBA00034617"/>
    </source>
</evidence>
<evidence type="ECO:0000259" key="13">
    <source>
        <dbReference type="PROSITE" id="PS51192"/>
    </source>
</evidence>
<dbReference type="InterPro" id="IPR044876">
    <property type="entry name" value="HRDC_dom_sf"/>
</dbReference>
<dbReference type="Pfam" id="PF00271">
    <property type="entry name" value="Helicase_C"/>
    <property type="match status" value="1"/>
</dbReference>
<dbReference type="SMART" id="SM00487">
    <property type="entry name" value="DEXDc"/>
    <property type="match status" value="1"/>
</dbReference>
<dbReference type="InterPro" id="IPR018982">
    <property type="entry name" value="RQC_domain"/>
</dbReference>
<comment type="cofactor">
    <cofactor evidence="1">
        <name>Zn(2+)</name>
        <dbReference type="ChEBI" id="CHEBI:29105"/>
    </cofactor>
</comment>
<dbReference type="SMART" id="SM00341">
    <property type="entry name" value="HRDC"/>
    <property type="match status" value="1"/>
</dbReference>
<dbReference type="InterPro" id="IPR032284">
    <property type="entry name" value="RecQ_Zn-bd"/>
</dbReference>
<dbReference type="PANTHER" id="PTHR13710:SF120">
    <property type="entry name" value="BIFUNCTIONAL 3'-5' EXONUCLEASE_ATP-DEPENDENT HELICASE WRN"/>
    <property type="match status" value="1"/>
</dbReference>
<dbReference type="Pfam" id="PF00270">
    <property type="entry name" value="DEAD"/>
    <property type="match status" value="1"/>
</dbReference>
<evidence type="ECO:0000256" key="11">
    <source>
        <dbReference type="SAM" id="MobiDB-lite"/>
    </source>
</evidence>
<keyword evidence="8" id="KW-0413">Isomerase</keyword>
<evidence type="ECO:0000256" key="3">
    <source>
        <dbReference type="ARBA" id="ARBA00022741"/>
    </source>
</evidence>
<evidence type="ECO:0000259" key="12">
    <source>
        <dbReference type="PROSITE" id="PS50967"/>
    </source>
</evidence>
<evidence type="ECO:0000313" key="15">
    <source>
        <dbReference type="EMBL" id="GFN88620.1"/>
    </source>
</evidence>
<dbReference type="GO" id="GO:0009378">
    <property type="term" value="F:four-way junction helicase activity"/>
    <property type="evidence" value="ECO:0007669"/>
    <property type="project" value="TreeGrafter"/>
</dbReference>
<evidence type="ECO:0000256" key="7">
    <source>
        <dbReference type="ARBA" id="ARBA00023125"/>
    </source>
</evidence>
<dbReference type="Pfam" id="PF16124">
    <property type="entry name" value="RecQ_Zn_bind"/>
    <property type="match status" value="1"/>
</dbReference>
<accession>A0AAV3YYI9</accession>
<feature type="compositionally biased region" description="Polar residues" evidence="11">
    <location>
        <begin position="1068"/>
        <end position="1084"/>
    </location>
</feature>
<dbReference type="InterPro" id="IPR036388">
    <property type="entry name" value="WH-like_DNA-bd_sf"/>
</dbReference>
<reference evidence="15 16" key="1">
    <citation type="journal article" date="2021" name="Elife">
        <title>Chloroplast acquisition without the gene transfer in kleptoplastic sea slugs, Plakobranchus ocellatus.</title>
        <authorList>
            <person name="Maeda T."/>
            <person name="Takahashi S."/>
            <person name="Yoshida T."/>
            <person name="Shimamura S."/>
            <person name="Takaki Y."/>
            <person name="Nagai Y."/>
            <person name="Toyoda A."/>
            <person name="Suzuki Y."/>
            <person name="Arimoto A."/>
            <person name="Ishii H."/>
            <person name="Satoh N."/>
            <person name="Nishiyama T."/>
            <person name="Hasebe M."/>
            <person name="Maruyama T."/>
            <person name="Minagawa J."/>
            <person name="Obokata J."/>
            <person name="Shigenobu S."/>
        </authorList>
    </citation>
    <scope>NUCLEOTIDE SEQUENCE [LARGE SCALE GENOMIC DNA]</scope>
</reference>
<dbReference type="InterPro" id="IPR013324">
    <property type="entry name" value="RNA_pol_sigma_r3/r4-like"/>
</dbReference>
<dbReference type="GO" id="GO:0005694">
    <property type="term" value="C:chromosome"/>
    <property type="evidence" value="ECO:0007669"/>
    <property type="project" value="TreeGrafter"/>
</dbReference>
<dbReference type="Gene3D" id="1.10.150.80">
    <property type="entry name" value="HRDC domain"/>
    <property type="match status" value="1"/>
</dbReference>
<dbReference type="InterPro" id="IPR027417">
    <property type="entry name" value="P-loop_NTPase"/>
</dbReference>
<dbReference type="InterPro" id="IPR029491">
    <property type="entry name" value="Helicase_HTH"/>
</dbReference>
<comment type="catalytic activity">
    <reaction evidence="9">
        <text>Couples ATP hydrolysis with the unwinding of duplex DNA by translocating in the 3'-5' direction.</text>
        <dbReference type="EC" id="5.6.2.4"/>
    </reaction>
</comment>
<evidence type="ECO:0000256" key="6">
    <source>
        <dbReference type="ARBA" id="ARBA00022840"/>
    </source>
</evidence>
<dbReference type="NCBIfam" id="TIGR00614">
    <property type="entry name" value="recQ_fam"/>
    <property type="match status" value="1"/>
</dbReference>
<dbReference type="InterPro" id="IPR004589">
    <property type="entry name" value="DNA_helicase_ATP-dep_RecQ"/>
</dbReference>
<feature type="region of interest" description="Disordered" evidence="11">
    <location>
        <begin position="106"/>
        <end position="128"/>
    </location>
</feature>
<dbReference type="SUPFAM" id="SSF47819">
    <property type="entry name" value="HRDC-like"/>
    <property type="match status" value="1"/>
</dbReference>